<feature type="region of interest" description="Disordered" evidence="1">
    <location>
        <begin position="69"/>
        <end position="97"/>
    </location>
</feature>
<evidence type="ECO:0000313" key="2">
    <source>
        <dbReference type="EMBL" id="CAA9407095.1"/>
    </source>
</evidence>
<dbReference type="AlphaFoldDB" id="A0A6J4PDL4"/>
<organism evidence="2">
    <name type="scientific">uncultured Phycisphaerae bacterium</name>
    <dbReference type="NCBI Taxonomy" id="904963"/>
    <lineage>
        <taxon>Bacteria</taxon>
        <taxon>Pseudomonadati</taxon>
        <taxon>Planctomycetota</taxon>
        <taxon>Phycisphaerae</taxon>
        <taxon>environmental samples</taxon>
    </lineage>
</organism>
<dbReference type="InterPro" id="IPR009003">
    <property type="entry name" value="Peptidase_S1_PA"/>
</dbReference>
<reference evidence="2" key="1">
    <citation type="submission" date="2020-02" db="EMBL/GenBank/DDBJ databases">
        <authorList>
            <person name="Meier V. D."/>
        </authorList>
    </citation>
    <scope>NUCLEOTIDE SEQUENCE</scope>
    <source>
        <strain evidence="2">AVDCRST_MAG64</strain>
    </source>
</reference>
<dbReference type="SUPFAM" id="SSF50494">
    <property type="entry name" value="Trypsin-like serine proteases"/>
    <property type="match status" value="1"/>
</dbReference>
<feature type="compositionally biased region" description="Basic and acidic residues" evidence="1">
    <location>
        <begin position="78"/>
        <end position="97"/>
    </location>
</feature>
<protein>
    <submittedName>
        <fullName evidence="2">Uncharacterized protein</fullName>
    </submittedName>
</protein>
<dbReference type="Gene3D" id="2.40.10.10">
    <property type="entry name" value="Trypsin-like serine proteases"/>
    <property type="match status" value="1"/>
</dbReference>
<evidence type="ECO:0000256" key="1">
    <source>
        <dbReference type="SAM" id="MobiDB-lite"/>
    </source>
</evidence>
<dbReference type="EMBL" id="CADCUQ010000466">
    <property type="protein sequence ID" value="CAA9407095.1"/>
    <property type="molecule type" value="Genomic_DNA"/>
</dbReference>
<name>A0A6J4PDL4_9BACT</name>
<gene>
    <name evidence="2" type="ORF">AVDCRST_MAG64-2073</name>
</gene>
<dbReference type="InterPro" id="IPR043504">
    <property type="entry name" value="Peptidase_S1_PA_chymotrypsin"/>
</dbReference>
<sequence>MMNQMGGALSLRNANFPAVLQHDTVLTPAMVGGPLVTLDGTAIGINIARAGRVESYALPADVVTALLPDLKSGRLAPKRQDKPTTTPEEKKNEGDGK</sequence>
<accession>A0A6J4PDL4</accession>
<proteinExistence type="predicted"/>